<dbReference type="SFLD" id="SFLDG01067">
    <property type="entry name" value="SPASM/twitch_domain_containing"/>
    <property type="match status" value="1"/>
</dbReference>
<dbReference type="GO" id="GO:0046872">
    <property type="term" value="F:metal ion binding"/>
    <property type="evidence" value="ECO:0007669"/>
    <property type="project" value="UniProtKB-KW"/>
</dbReference>
<evidence type="ECO:0000256" key="2">
    <source>
        <dbReference type="ARBA" id="ARBA00022691"/>
    </source>
</evidence>
<dbReference type="Gene3D" id="3.20.20.70">
    <property type="entry name" value="Aldolase class I"/>
    <property type="match status" value="1"/>
</dbReference>
<dbReference type="InterPro" id="IPR013785">
    <property type="entry name" value="Aldolase_TIM"/>
</dbReference>
<accession>A0A0B5DA47</accession>
<protein>
    <recommendedName>
        <fullName evidence="6">4Fe4S-binding SPASM domain-containing protein</fullName>
    </recommendedName>
</protein>
<keyword evidence="3" id="KW-0479">Metal-binding</keyword>
<dbReference type="SFLD" id="SFLDS00029">
    <property type="entry name" value="Radical_SAM"/>
    <property type="match status" value="1"/>
</dbReference>
<dbReference type="SUPFAM" id="SSF102114">
    <property type="entry name" value="Radical SAM enzymes"/>
    <property type="match status" value="1"/>
</dbReference>
<dbReference type="RefSeq" id="WP_082028355.1">
    <property type="nucleotide sequence ID" value="NZ_BCSU01000019.1"/>
</dbReference>
<dbReference type="Proteomes" id="UP000031524">
    <property type="component" value="Chromosome"/>
</dbReference>
<sequence length="606" mass="69672">MDDLLFHRAIKLTFVPNQFCNLGCTYCYLGDLTNNRDNPDDVVAEFSRICDHLGHQGILVDQLLLHGAEISTLPEPVLWELFEFYTAYRRTHRLELKALGRGGAAIHIKTNLYNFHQLRPLFEEYEVSISGSFDLPFSLHEKFRVTKAGKSTLQRTIDNVLLLGEYPHRKQISCVVGREHLERIDEFVADLMWLDEHGFDMVTDFYIMFAYDSVNSGDSSQLNQAQMVEFFEGVLDRVRGTKFERAVYYEWFKEFTHGYCTHQINCGSNNFLVQKNGDVYPCHRAQAEPELKFGNIHHLGLPEIAEKGAATIRAYEAANEELSQDCINCEYFYLCYAGCPIERNNNRGNRSYTCGIQKALYRAQPRRFPPKPEASRRLVDSFIRQNQPHIYDDLSVPRVARFNPEILDEDNAITAIIARDPQLQTLFRRGAVTLAVNGHERELFSSHLYGRMTQAALTPDDEVLLHIADDLWELNAGEGSLNAVKLQLLRDTRVVYGDEQREKMEHVATVDLYPAELTRTGEGWSLDLVPFLRQYAHLLLPGYGNLLSVTTLRAREYHYSKHARNAFYHLETVNLPFHEFRFSYGERGDVEKQRAGTPLGMPALPN</sequence>
<dbReference type="AlphaFoldDB" id="A0A0B5DA47"/>
<evidence type="ECO:0000256" key="1">
    <source>
        <dbReference type="ARBA" id="ARBA00001966"/>
    </source>
</evidence>
<keyword evidence="2" id="KW-0949">S-adenosyl-L-methionine</keyword>
<keyword evidence="8" id="KW-1185">Reference proteome</keyword>
<dbReference type="InterPro" id="IPR023885">
    <property type="entry name" value="4Fe4S-binding_SPASM_dom"/>
</dbReference>
<dbReference type="PANTHER" id="PTHR43273:SF8">
    <property type="entry name" value="RADICAL SAM DOMAIN PROTEIN"/>
    <property type="match status" value="1"/>
</dbReference>
<dbReference type="STRING" id="1223515.B842_03605"/>
<keyword evidence="5" id="KW-0411">Iron-sulfur</keyword>
<proteinExistence type="predicted"/>
<dbReference type="OrthoDB" id="9782387at2"/>
<dbReference type="GO" id="GO:0016491">
    <property type="term" value="F:oxidoreductase activity"/>
    <property type="evidence" value="ECO:0007669"/>
    <property type="project" value="InterPro"/>
</dbReference>
<comment type="cofactor">
    <cofactor evidence="1">
        <name>[4Fe-4S] cluster</name>
        <dbReference type="ChEBI" id="CHEBI:49883"/>
    </cofactor>
</comment>
<feature type="domain" description="4Fe4S-binding SPASM" evidence="6">
    <location>
        <begin position="266"/>
        <end position="329"/>
    </location>
</feature>
<dbReference type="InterPro" id="IPR023867">
    <property type="entry name" value="Sulphatase_maturase_rSAM"/>
</dbReference>
<name>A0A0B5DA47_9CORY</name>
<keyword evidence="4" id="KW-0408">Iron</keyword>
<dbReference type="HOGENOM" id="CLU_031366_0_0_11"/>
<evidence type="ECO:0000256" key="3">
    <source>
        <dbReference type="ARBA" id="ARBA00022723"/>
    </source>
</evidence>
<dbReference type="InterPro" id="IPR007197">
    <property type="entry name" value="rSAM"/>
</dbReference>
<reference evidence="7 8" key="1">
    <citation type="submission" date="2013-04" db="EMBL/GenBank/DDBJ databases">
        <title>Complete genome sequence of Corynebacterium humireducens DSM 45392(T), isolated from a wastewater-fed microbial fuel cell.</title>
        <authorList>
            <person name="Ruckert C."/>
            <person name="Albersmeier A."/>
            <person name="Kalinowski J."/>
        </authorList>
    </citation>
    <scope>NUCLEOTIDE SEQUENCE [LARGE SCALE GENOMIC DNA]</scope>
    <source>
        <strain evidence="8">MFC-5</strain>
    </source>
</reference>
<evidence type="ECO:0000256" key="5">
    <source>
        <dbReference type="ARBA" id="ARBA00023014"/>
    </source>
</evidence>
<organism evidence="7 8">
    <name type="scientific">Corynebacterium humireducens NBRC 106098 = DSM 45392</name>
    <dbReference type="NCBI Taxonomy" id="1223515"/>
    <lineage>
        <taxon>Bacteria</taxon>
        <taxon>Bacillati</taxon>
        <taxon>Actinomycetota</taxon>
        <taxon>Actinomycetes</taxon>
        <taxon>Mycobacteriales</taxon>
        <taxon>Corynebacteriaceae</taxon>
        <taxon>Corynebacterium</taxon>
    </lineage>
</organism>
<gene>
    <name evidence="7" type="ORF">B842_03605</name>
</gene>
<dbReference type="GO" id="GO:0051536">
    <property type="term" value="F:iron-sulfur cluster binding"/>
    <property type="evidence" value="ECO:0007669"/>
    <property type="project" value="UniProtKB-KW"/>
</dbReference>
<evidence type="ECO:0000313" key="7">
    <source>
        <dbReference type="EMBL" id="AJE32574.1"/>
    </source>
</evidence>
<evidence type="ECO:0000256" key="4">
    <source>
        <dbReference type="ARBA" id="ARBA00023004"/>
    </source>
</evidence>
<dbReference type="Pfam" id="PF13186">
    <property type="entry name" value="SPASM"/>
    <property type="match status" value="1"/>
</dbReference>
<dbReference type="NCBIfam" id="TIGR04085">
    <property type="entry name" value="rSAM_more_4Fe4S"/>
    <property type="match status" value="1"/>
</dbReference>
<dbReference type="KEGG" id="chm:B842_03605"/>
<evidence type="ECO:0000313" key="8">
    <source>
        <dbReference type="Proteomes" id="UP000031524"/>
    </source>
</evidence>
<dbReference type="InterPro" id="IPR058240">
    <property type="entry name" value="rSAM_sf"/>
</dbReference>
<dbReference type="PANTHER" id="PTHR43273">
    <property type="entry name" value="ANAEROBIC SULFATASE-MATURATING ENZYME HOMOLOG ASLB-RELATED"/>
    <property type="match status" value="1"/>
</dbReference>
<dbReference type="EMBL" id="CP005286">
    <property type="protein sequence ID" value="AJE32574.1"/>
    <property type="molecule type" value="Genomic_DNA"/>
</dbReference>
<evidence type="ECO:0000259" key="6">
    <source>
        <dbReference type="Pfam" id="PF13186"/>
    </source>
</evidence>